<organism evidence="2 3">
    <name type="scientific">Blastochloris sulfoviridis</name>
    <dbReference type="NCBI Taxonomy" id="50712"/>
    <lineage>
        <taxon>Bacteria</taxon>
        <taxon>Pseudomonadati</taxon>
        <taxon>Pseudomonadota</taxon>
        <taxon>Alphaproteobacteria</taxon>
        <taxon>Hyphomicrobiales</taxon>
        <taxon>Blastochloridaceae</taxon>
        <taxon>Blastochloris</taxon>
    </lineage>
</organism>
<dbReference type="Gene3D" id="3.40.50.300">
    <property type="entry name" value="P-loop containing nucleotide triphosphate hydrolases"/>
    <property type="match status" value="1"/>
</dbReference>
<gene>
    <name evidence="2" type="ORF">F1193_15460</name>
</gene>
<evidence type="ECO:0000313" key="3">
    <source>
        <dbReference type="Proteomes" id="UP000323886"/>
    </source>
</evidence>
<proteinExistence type="predicted"/>
<reference evidence="2 3" key="1">
    <citation type="submission" date="2019-09" db="EMBL/GenBank/DDBJ databases">
        <title>Draft Whole-Genome sequence of Blastochloris sulfoviridis DSM 729.</title>
        <authorList>
            <person name="Meyer T.E."/>
            <person name="Kyndt J.A."/>
        </authorList>
    </citation>
    <scope>NUCLEOTIDE SEQUENCE [LARGE SCALE GENOMIC DNA]</scope>
    <source>
        <strain evidence="2 3">DSM 729</strain>
    </source>
</reference>
<comment type="caution">
    <text evidence="2">The sequence shown here is derived from an EMBL/GenBank/DDBJ whole genome shotgun (WGS) entry which is preliminary data.</text>
</comment>
<dbReference type="InterPro" id="IPR027417">
    <property type="entry name" value="P-loop_NTPase"/>
</dbReference>
<name>A0A5M6HLK7_9HYPH</name>
<dbReference type="SUPFAM" id="SSF52540">
    <property type="entry name" value="P-loop containing nucleoside triphosphate hydrolases"/>
    <property type="match status" value="1"/>
</dbReference>
<dbReference type="PANTHER" id="PTHR13696:SF99">
    <property type="entry name" value="COBYRINIC ACID AC-DIAMIDE SYNTHASE"/>
    <property type="match status" value="1"/>
</dbReference>
<dbReference type="RefSeq" id="WP_150098701.1">
    <property type="nucleotide sequence ID" value="NZ_VWPL01000042.1"/>
</dbReference>
<dbReference type="InterPro" id="IPR025669">
    <property type="entry name" value="AAA_dom"/>
</dbReference>
<keyword evidence="3" id="KW-1185">Reference proteome</keyword>
<accession>A0A5M6HLK7</accession>
<dbReference type="InterPro" id="IPR050678">
    <property type="entry name" value="DNA_Partitioning_ATPase"/>
</dbReference>
<feature type="domain" description="AAA" evidence="1">
    <location>
        <begin position="1"/>
        <end position="190"/>
    </location>
</feature>
<dbReference type="Proteomes" id="UP000323886">
    <property type="component" value="Unassembled WGS sequence"/>
</dbReference>
<dbReference type="Pfam" id="PF13614">
    <property type="entry name" value="AAA_31"/>
    <property type="match status" value="1"/>
</dbReference>
<sequence>MKTIAFFNNKGGVGKTSLVYHVAWMLSRQGINTLMVDLDPQANLSIICLDETMLTEIWDKSKESTVYGALKPIFEGRRPELDPSVIEIDRNLHLLAGDLALTDIEDELSTQWARGLDGDARSLLVTACFDALIKAAAAKLGSEIVVIDTGPSFGSINRSALVASDFIVIPLLADFFSISSLRDVGKKIRTWRMGWQDLRNRRPLDRILELPNGAMDPIGYIVSRQSVFAGHPPVSSKRWLDAIPKVYREAVEDQPLPPGTTIDNDDRKLALLKDYRSLMPMAQEARKPMFLLRPADGAIGGHQAAVQECYRDFEKLTETILDRTIR</sequence>
<protein>
    <submittedName>
        <fullName evidence="2">ParA family protein</fullName>
    </submittedName>
</protein>
<dbReference type="AlphaFoldDB" id="A0A5M6HLK7"/>
<dbReference type="CDD" id="cd02042">
    <property type="entry name" value="ParAB_family"/>
    <property type="match status" value="1"/>
</dbReference>
<dbReference type="OrthoDB" id="9804460at2"/>
<dbReference type="PANTHER" id="PTHR13696">
    <property type="entry name" value="P-LOOP CONTAINING NUCLEOSIDE TRIPHOSPHATE HYDROLASE"/>
    <property type="match status" value="1"/>
</dbReference>
<dbReference type="EMBL" id="VWPL01000042">
    <property type="protein sequence ID" value="KAA5596724.1"/>
    <property type="molecule type" value="Genomic_DNA"/>
</dbReference>
<evidence type="ECO:0000259" key="1">
    <source>
        <dbReference type="Pfam" id="PF13614"/>
    </source>
</evidence>
<evidence type="ECO:0000313" key="2">
    <source>
        <dbReference type="EMBL" id="KAA5596724.1"/>
    </source>
</evidence>